<keyword evidence="1" id="KW-0732">Signal</keyword>
<accession>A0A178MS10</accession>
<organism evidence="2 3">
    <name type="scientific">Magnetospirillum moscoviense</name>
    <dbReference type="NCBI Taxonomy" id="1437059"/>
    <lineage>
        <taxon>Bacteria</taxon>
        <taxon>Pseudomonadati</taxon>
        <taxon>Pseudomonadota</taxon>
        <taxon>Alphaproteobacteria</taxon>
        <taxon>Rhodospirillales</taxon>
        <taxon>Rhodospirillaceae</taxon>
        <taxon>Magnetospirillum</taxon>
    </lineage>
</organism>
<dbReference type="EMBL" id="LWQU01000130">
    <property type="protein sequence ID" value="OAN51510.1"/>
    <property type="molecule type" value="Genomic_DNA"/>
</dbReference>
<keyword evidence="3" id="KW-1185">Reference proteome</keyword>
<proteinExistence type="predicted"/>
<feature type="chain" id="PRO_5008092180" description="Lipoprotein" evidence="1">
    <location>
        <begin position="26"/>
        <end position="197"/>
    </location>
</feature>
<feature type="signal peptide" evidence="1">
    <location>
        <begin position="1"/>
        <end position="25"/>
    </location>
</feature>
<dbReference type="STRING" id="1437059.A6A05_01215"/>
<evidence type="ECO:0000256" key="1">
    <source>
        <dbReference type="SAM" id="SignalP"/>
    </source>
</evidence>
<gene>
    <name evidence="2" type="ORF">A6A05_01215</name>
</gene>
<reference evidence="2 3" key="1">
    <citation type="submission" date="2016-04" db="EMBL/GenBank/DDBJ databases">
        <title>Draft genome sequence of freshwater magnetotactic bacteria Magnetospirillum marisnigri SP-1 and Magnetospirillum moscoviense BB-1.</title>
        <authorList>
            <person name="Koziaeva V."/>
            <person name="Dziuba M.V."/>
            <person name="Ivanov T.M."/>
            <person name="Kuznetsov B."/>
            <person name="Grouzdev D.S."/>
        </authorList>
    </citation>
    <scope>NUCLEOTIDE SEQUENCE [LARGE SCALE GENOMIC DNA]</scope>
    <source>
        <strain evidence="2 3">BB-1</strain>
    </source>
</reference>
<dbReference type="Proteomes" id="UP000078543">
    <property type="component" value="Unassembled WGS sequence"/>
</dbReference>
<comment type="caution">
    <text evidence="2">The sequence shown here is derived from an EMBL/GenBank/DDBJ whole genome shotgun (WGS) entry which is preliminary data.</text>
</comment>
<protein>
    <recommendedName>
        <fullName evidence="4">Lipoprotein</fullName>
    </recommendedName>
</protein>
<dbReference type="RefSeq" id="WP_068499376.1">
    <property type="nucleotide sequence ID" value="NZ_LWQU01000130.1"/>
</dbReference>
<evidence type="ECO:0008006" key="4">
    <source>
        <dbReference type="Google" id="ProtNLM"/>
    </source>
</evidence>
<evidence type="ECO:0000313" key="2">
    <source>
        <dbReference type="EMBL" id="OAN51510.1"/>
    </source>
</evidence>
<evidence type="ECO:0000313" key="3">
    <source>
        <dbReference type="Proteomes" id="UP000078543"/>
    </source>
</evidence>
<sequence length="197" mass="21634">MITRWRQSFALLLLCLAGCTPLVLESGTRHFAAGEYSQALADGRYAVNESTPRLASIVNRPDHVEFHFEPDDSGPVTLIGGFVALRTPGFFIFQATDAIENGTPVEKKPGEATTYVPVRVAPSGEVTWYIGPKGQCDAQCAGLLSTHGFKRDGADRWNAPKPLSREQILAFYEDLAPILERQPDDWEGVRMIRIAGS</sequence>
<name>A0A178MS10_9PROT</name>
<dbReference type="OrthoDB" id="7358807at2"/>
<dbReference type="AlphaFoldDB" id="A0A178MS10"/>